<dbReference type="GO" id="GO:0009236">
    <property type="term" value="P:cobalamin biosynthetic process"/>
    <property type="evidence" value="ECO:0007669"/>
    <property type="project" value="InterPro"/>
</dbReference>
<protein>
    <submittedName>
        <fullName evidence="4">Cobalt-precorrin 5A hydrolase</fullName>
        <ecNumber evidence="4">3.7.1.12</ecNumber>
    </submittedName>
</protein>
<dbReference type="EMBL" id="JACHEN010000003">
    <property type="protein sequence ID" value="MBB6214595.1"/>
    <property type="molecule type" value="Genomic_DNA"/>
</dbReference>
<keyword evidence="4" id="KW-0378">Hydrolase</keyword>
<dbReference type="InterPro" id="IPR052553">
    <property type="entry name" value="CbiG_hydrolase"/>
</dbReference>
<dbReference type="Gene3D" id="3.30.420.180">
    <property type="entry name" value="CobE/GbiG C-terminal domain"/>
    <property type="match status" value="1"/>
</dbReference>
<feature type="domain" description="Cobalamin synthesis G N-terminal" evidence="2">
    <location>
        <begin position="51"/>
        <end position="131"/>
    </location>
</feature>
<dbReference type="RefSeq" id="WP_184308182.1">
    <property type="nucleotide sequence ID" value="NZ_JACHEN010000003.1"/>
</dbReference>
<dbReference type="SUPFAM" id="SSF159664">
    <property type="entry name" value="CobE/GbiG C-terminal domain-like"/>
    <property type="match status" value="1"/>
</dbReference>
<evidence type="ECO:0000259" key="3">
    <source>
        <dbReference type="Pfam" id="PF11761"/>
    </source>
</evidence>
<dbReference type="AlphaFoldDB" id="A0A841KWP3"/>
<dbReference type="PANTHER" id="PTHR37477">
    <property type="entry name" value="COBALT-PRECORRIN-5A HYDROLASE"/>
    <property type="match status" value="1"/>
</dbReference>
<keyword evidence="5" id="KW-1185">Reference proteome</keyword>
<dbReference type="Gene3D" id="3.40.50.11220">
    <property type="match status" value="1"/>
</dbReference>
<dbReference type="EC" id="3.7.1.12" evidence="4"/>
<proteinExistence type="predicted"/>
<dbReference type="InterPro" id="IPR002750">
    <property type="entry name" value="CobE/GbiG_C"/>
</dbReference>
<dbReference type="Pfam" id="PF11761">
    <property type="entry name" value="CbiG_mid"/>
    <property type="match status" value="1"/>
</dbReference>
<accession>A0A841KWP3</accession>
<evidence type="ECO:0000259" key="2">
    <source>
        <dbReference type="Pfam" id="PF11760"/>
    </source>
</evidence>
<feature type="domain" description="CobE/GbiG C-terminal" evidence="1">
    <location>
        <begin position="224"/>
        <end position="341"/>
    </location>
</feature>
<evidence type="ECO:0000313" key="4">
    <source>
        <dbReference type="EMBL" id="MBB6214595.1"/>
    </source>
</evidence>
<name>A0A841KWP3_9FIRM</name>
<dbReference type="PANTHER" id="PTHR37477:SF1">
    <property type="entry name" value="COBALT-PRECORRIN-5A HYDROLASE"/>
    <property type="match status" value="1"/>
</dbReference>
<dbReference type="SUPFAM" id="SSF159672">
    <property type="entry name" value="CbiG N-terminal domain-like"/>
    <property type="match status" value="1"/>
</dbReference>
<organism evidence="4 5">
    <name type="scientific">Anaerosolibacter carboniphilus</name>
    <dbReference type="NCBI Taxonomy" id="1417629"/>
    <lineage>
        <taxon>Bacteria</taxon>
        <taxon>Bacillati</taxon>
        <taxon>Bacillota</taxon>
        <taxon>Clostridia</taxon>
        <taxon>Peptostreptococcales</taxon>
        <taxon>Thermotaleaceae</taxon>
        <taxon>Anaerosolibacter</taxon>
    </lineage>
</organism>
<feature type="domain" description="Cobalamin biosynthesis central region" evidence="3">
    <location>
        <begin position="136"/>
        <end position="221"/>
    </location>
</feature>
<dbReference type="InterPro" id="IPR038029">
    <property type="entry name" value="GbiG_N_sf"/>
</dbReference>
<dbReference type="GO" id="GO:0043779">
    <property type="term" value="F:cobalt-precorrin-5A acetaldehyde-lyase activity"/>
    <property type="evidence" value="ECO:0007669"/>
    <property type="project" value="UniProtKB-EC"/>
</dbReference>
<dbReference type="Pfam" id="PF11760">
    <property type="entry name" value="CbiG_N"/>
    <property type="match status" value="1"/>
</dbReference>
<dbReference type="NCBIfam" id="NF004466">
    <property type="entry name" value="PRK05788.1-4"/>
    <property type="match status" value="1"/>
</dbReference>
<sequence length="358" mass="39451">MSKAIITLTRGGFDLGKRLQQMLNDSTLYVNGKFDVKGPGIQKIEKNITAFVGEIFNQYECLIFIMATGIVVRAIAPYIQDKKIDPAVIVLDEKGKNVISLLSGHLGGANEYAFAISELLGANPVITTASDVNQSIAVDTLAMTLHCAIEDYSDATRVTAHIVNGELVGIRSDIPIFFHLPENIDILDENEFENEKYKGMIYITERQVKKDPDKDQVILRPKNIVLGIGCRKGKSKDEILKAIHATLKNLNIDPIAIKHMATIDVKQDEPGMIDAAKTLNVPLVIISSENISAVEKEFDRSEFVKKAIGVGAVCEPAAMLSCKNGTWLQRKTAYDGITIALMREGEFEYGNHCSRNKL</sequence>
<reference evidence="4 5" key="1">
    <citation type="submission" date="2020-08" db="EMBL/GenBank/DDBJ databases">
        <title>Genomic Encyclopedia of Type Strains, Phase IV (KMG-IV): sequencing the most valuable type-strain genomes for metagenomic binning, comparative biology and taxonomic classification.</title>
        <authorList>
            <person name="Goeker M."/>
        </authorList>
    </citation>
    <scope>NUCLEOTIDE SEQUENCE [LARGE SCALE GENOMIC DNA]</scope>
    <source>
        <strain evidence="4 5">DSM 103526</strain>
    </source>
</reference>
<dbReference type="Pfam" id="PF01890">
    <property type="entry name" value="CbiG_C"/>
    <property type="match status" value="1"/>
</dbReference>
<dbReference type="InterPro" id="IPR021744">
    <property type="entry name" value="CbiG_N"/>
</dbReference>
<gene>
    <name evidence="4" type="ORF">HNQ80_000678</name>
</gene>
<evidence type="ECO:0000313" key="5">
    <source>
        <dbReference type="Proteomes" id="UP000579281"/>
    </source>
</evidence>
<dbReference type="Proteomes" id="UP000579281">
    <property type="component" value="Unassembled WGS sequence"/>
</dbReference>
<comment type="caution">
    <text evidence="4">The sequence shown here is derived from an EMBL/GenBank/DDBJ whole genome shotgun (WGS) entry which is preliminary data.</text>
</comment>
<dbReference type="InterPro" id="IPR021745">
    <property type="entry name" value="CbiG_mid"/>
</dbReference>
<evidence type="ECO:0000259" key="1">
    <source>
        <dbReference type="Pfam" id="PF01890"/>
    </source>
</evidence>
<dbReference type="InterPro" id="IPR036518">
    <property type="entry name" value="CobE/GbiG_C_sf"/>
</dbReference>